<keyword evidence="3" id="KW-1185">Reference proteome</keyword>
<dbReference type="RefSeq" id="WP_104812075.1">
    <property type="nucleotide sequence ID" value="NZ_MQUB01000001.1"/>
</dbReference>
<dbReference type="GO" id="GO:0005975">
    <property type="term" value="P:carbohydrate metabolic process"/>
    <property type="evidence" value="ECO:0007669"/>
    <property type="project" value="InterPro"/>
</dbReference>
<dbReference type="AlphaFoldDB" id="A0A2S7KNG2"/>
<reference evidence="2 3" key="1">
    <citation type="submission" date="2016-11" db="EMBL/GenBank/DDBJ databases">
        <title>Trade-off between light-utilization and light-protection in marine flavobacteria.</title>
        <authorList>
            <person name="Kumagai Y."/>
        </authorList>
    </citation>
    <scope>NUCLEOTIDE SEQUENCE [LARGE SCALE GENOMIC DNA]</scope>
    <source>
        <strain evidence="2 3">NBRC 107741</strain>
    </source>
</reference>
<evidence type="ECO:0000259" key="1">
    <source>
        <dbReference type="SMART" id="SM00642"/>
    </source>
</evidence>
<dbReference type="PROSITE" id="PS51257">
    <property type="entry name" value="PROKAR_LIPOPROTEIN"/>
    <property type="match status" value="1"/>
</dbReference>
<accession>A0A2S7KNG2</accession>
<dbReference type="OrthoDB" id="9805159at2"/>
<feature type="domain" description="Glycosyl hydrolase family 13 catalytic" evidence="1">
    <location>
        <begin position="50"/>
        <end position="471"/>
    </location>
</feature>
<dbReference type="Pfam" id="PF00128">
    <property type="entry name" value="Alpha-amylase"/>
    <property type="match status" value="1"/>
</dbReference>
<dbReference type="Gene3D" id="3.20.20.80">
    <property type="entry name" value="Glycosidases"/>
    <property type="match status" value="1"/>
</dbReference>
<dbReference type="PANTHER" id="PTHR10357">
    <property type="entry name" value="ALPHA-AMYLASE FAMILY MEMBER"/>
    <property type="match status" value="1"/>
</dbReference>
<dbReference type="SMART" id="SM00642">
    <property type="entry name" value="Aamy"/>
    <property type="match status" value="1"/>
</dbReference>
<organism evidence="2 3">
    <name type="scientific">Aureitalea marina</name>
    <dbReference type="NCBI Taxonomy" id="930804"/>
    <lineage>
        <taxon>Bacteria</taxon>
        <taxon>Pseudomonadati</taxon>
        <taxon>Bacteroidota</taxon>
        <taxon>Flavobacteriia</taxon>
        <taxon>Flavobacteriales</taxon>
        <taxon>Flavobacteriaceae</taxon>
        <taxon>Aureitalea</taxon>
    </lineage>
</organism>
<dbReference type="PANTHER" id="PTHR10357:SF209">
    <property type="entry name" value="PERIPLASMIC ALPHA-AMYLASE"/>
    <property type="match status" value="1"/>
</dbReference>
<evidence type="ECO:0000313" key="3">
    <source>
        <dbReference type="Proteomes" id="UP000239800"/>
    </source>
</evidence>
<dbReference type="Proteomes" id="UP000239800">
    <property type="component" value="Unassembled WGS sequence"/>
</dbReference>
<dbReference type="SUPFAM" id="SSF51445">
    <property type="entry name" value="(Trans)glycosidases"/>
    <property type="match status" value="1"/>
</dbReference>
<proteinExistence type="predicted"/>
<gene>
    <name evidence="2" type="ORF">BST85_03965</name>
</gene>
<dbReference type="InterPro" id="IPR017853">
    <property type="entry name" value="GH"/>
</dbReference>
<dbReference type="EMBL" id="MQUB01000001">
    <property type="protein sequence ID" value="PQB04151.1"/>
    <property type="molecule type" value="Genomic_DNA"/>
</dbReference>
<sequence length="560" mass="63789">MKKQLLSFIILCSVVLFGCAEKKDEPTQETALADTVQEIPFDWNAANVYFLLTDRFNNADPANDVNYGRNQTSGVLRGFEGGDLKGVTAKIKEGYFDDLGINAIWMTPVVEQIHSGTDEGTGYSYPFHGYWTSDWTTLDPNFGTEDDLADLVKTAHEHGIRILLDAVINHTGPVTDSDPVWPEEWVRTSPKCTYESYETAITCTLVENLPDIKTESDAEVELPPQLAEKWKAEGRYEQEMQELDEFFARTGYPRAARFYIMKWLTDYITDYGIDGYRVDTVRHVEEYTWQEFRDQCDFAFAQWKANNPEAVMDDNGFYLVGEVYGYGIGTGRYFDFGDKQVDYFDDMFDALINFDLKNTDTELGYEQLFSRYDSILNSSLAGFGTLSYMTSHDDSSPFDKSREKTYQTATLLQLAPGAAQVYYGDESARSLIIEGTEGDATLRSFMNWEDITDNAETQELMKHWQRLGQFRHDHPAVGAGRHRVISENPYLFSRTYTTDRYSEEVVVGLDLEAGSKTLDVSTVFQNGDQLTDRYSDQQLTVTDGKVVFDSPYDIVLLEKN</sequence>
<name>A0A2S7KNG2_9FLAO</name>
<protein>
    <submittedName>
        <fullName evidence="2">Alpha-amlyase</fullName>
    </submittedName>
</protein>
<dbReference type="GO" id="GO:0016829">
    <property type="term" value="F:lyase activity"/>
    <property type="evidence" value="ECO:0007669"/>
    <property type="project" value="UniProtKB-KW"/>
</dbReference>
<evidence type="ECO:0000313" key="2">
    <source>
        <dbReference type="EMBL" id="PQB04151.1"/>
    </source>
</evidence>
<dbReference type="InterPro" id="IPR006047">
    <property type="entry name" value="GH13_cat_dom"/>
</dbReference>
<keyword evidence="2" id="KW-0456">Lyase</keyword>
<comment type="caution">
    <text evidence="2">The sequence shown here is derived from an EMBL/GenBank/DDBJ whole genome shotgun (WGS) entry which is preliminary data.</text>
</comment>